<sequence length="415" mass="48932">MIAASQFYYCRRLIRVAEKLKLRTVSRYIERQMIEYEDDWDYSMYHVGFRDASFLKAAIKYDLNHFLFLSNVSIAIFQNGICRFENFPECLNNTTEIELGHTETPYIAVNWFLGLERVSDPEGDRIRAYIKNVCEHETARITFQVLIKFLKSNNFGISLDGPWSRGKYTKGITDKVFSTHTMKISEIVNPFEWLDNGALEIEYGIHLEAYHKSDEIWNFNFHEKSFNWANVEFSKVIIKLGTIKGTELYCDKANSIESFQLLKFHSQFMSPKFSEDDSILSNRVLSLNNNFRTQSTETALQIAHGARDRLLEEALNFTNSMDYPTIICCNIVEIAEKLKLRNVSRFIERQMIEFDAEEYHKRFLKLAIRYDLNHYLAHILRMNKPMKDVYEDEDVQLMSRNTIMLIMSKFMKDSF</sequence>
<evidence type="ECO:0000313" key="2">
    <source>
        <dbReference type="Proteomes" id="UP000230233"/>
    </source>
</evidence>
<name>A0A2G5TT89_9PELO</name>
<accession>A0A2G5TT89</accession>
<proteinExistence type="predicted"/>
<comment type="caution">
    <text evidence="1">The sequence shown here is derived from an EMBL/GenBank/DDBJ whole genome shotgun (WGS) entry which is preliminary data.</text>
</comment>
<reference evidence="2" key="1">
    <citation type="submission" date="2017-10" db="EMBL/GenBank/DDBJ databases">
        <title>Rapid genome shrinkage in a self-fertile nematode reveals novel sperm competition proteins.</title>
        <authorList>
            <person name="Yin D."/>
            <person name="Schwarz E.M."/>
            <person name="Thomas C.G."/>
            <person name="Felde R.L."/>
            <person name="Korf I.F."/>
            <person name="Cutter A.D."/>
            <person name="Schartner C.M."/>
            <person name="Ralston E.J."/>
            <person name="Meyer B.J."/>
            <person name="Haag E.S."/>
        </authorList>
    </citation>
    <scope>NUCLEOTIDE SEQUENCE [LARGE SCALE GENOMIC DNA]</scope>
    <source>
        <strain evidence="2">JU1422</strain>
    </source>
</reference>
<evidence type="ECO:0000313" key="1">
    <source>
        <dbReference type="EMBL" id="PIC30196.1"/>
    </source>
</evidence>
<dbReference type="OrthoDB" id="5909553at2759"/>
<dbReference type="Proteomes" id="UP000230233">
    <property type="component" value="Chromosome V"/>
</dbReference>
<keyword evidence="2" id="KW-1185">Reference proteome</keyword>
<organism evidence="1 2">
    <name type="scientific">Caenorhabditis nigoni</name>
    <dbReference type="NCBI Taxonomy" id="1611254"/>
    <lineage>
        <taxon>Eukaryota</taxon>
        <taxon>Metazoa</taxon>
        <taxon>Ecdysozoa</taxon>
        <taxon>Nematoda</taxon>
        <taxon>Chromadorea</taxon>
        <taxon>Rhabditida</taxon>
        <taxon>Rhabditina</taxon>
        <taxon>Rhabditomorpha</taxon>
        <taxon>Rhabditoidea</taxon>
        <taxon>Rhabditidae</taxon>
        <taxon>Peloderinae</taxon>
        <taxon>Caenorhabditis</taxon>
    </lineage>
</organism>
<gene>
    <name evidence="1" type="primary">Cnig_chr_V.g21523</name>
    <name evidence="1" type="ORF">B9Z55_021523</name>
</gene>
<dbReference type="EMBL" id="PDUG01000005">
    <property type="protein sequence ID" value="PIC30196.1"/>
    <property type="molecule type" value="Genomic_DNA"/>
</dbReference>
<dbReference type="AlphaFoldDB" id="A0A2G5TT89"/>
<protein>
    <submittedName>
        <fullName evidence="1">Uncharacterized protein</fullName>
    </submittedName>
</protein>